<keyword evidence="1" id="KW-0175">Coiled coil</keyword>
<keyword evidence="4" id="KW-0548">Nucleotidyltransferase</keyword>
<dbReference type="InterPro" id="IPR041588">
    <property type="entry name" value="Integrase_H2C2"/>
</dbReference>
<accession>A0ABQ4X533</accession>
<dbReference type="Pfam" id="PF14223">
    <property type="entry name" value="Retrotran_gag_2"/>
    <property type="match status" value="1"/>
</dbReference>
<reference evidence="4" key="1">
    <citation type="journal article" date="2022" name="Int. J. Mol. Sci.">
        <title>Draft Genome of Tanacetum Coccineum: Genomic Comparison of Closely Related Tanacetum-Family Plants.</title>
        <authorList>
            <person name="Yamashiro T."/>
            <person name="Shiraishi A."/>
            <person name="Nakayama K."/>
            <person name="Satake H."/>
        </authorList>
    </citation>
    <scope>NUCLEOTIDE SEQUENCE</scope>
</reference>
<protein>
    <submittedName>
        <fullName evidence="4">RNA-directed DNA polymerase</fullName>
    </submittedName>
</protein>
<gene>
    <name evidence="4" type="ORF">Tco_0655098</name>
</gene>
<evidence type="ECO:0000313" key="5">
    <source>
        <dbReference type="Proteomes" id="UP001151760"/>
    </source>
</evidence>
<keyword evidence="4" id="KW-0808">Transferase</keyword>
<dbReference type="EMBL" id="BQNB010009213">
    <property type="protein sequence ID" value="GJS60314.1"/>
    <property type="molecule type" value="Genomic_DNA"/>
</dbReference>
<feature type="compositionally biased region" description="Polar residues" evidence="2">
    <location>
        <begin position="265"/>
        <end position="288"/>
    </location>
</feature>
<keyword evidence="5" id="KW-1185">Reference proteome</keyword>
<feature type="compositionally biased region" description="Polar residues" evidence="2">
    <location>
        <begin position="297"/>
        <end position="306"/>
    </location>
</feature>
<evidence type="ECO:0000259" key="3">
    <source>
        <dbReference type="Pfam" id="PF17921"/>
    </source>
</evidence>
<dbReference type="PANTHER" id="PTHR47266">
    <property type="entry name" value="ENDONUCLEASE-RELATED"/>
    <property type="match status" value="1"/>
</dbReference>
<evidence type="ECO:0000256" key="2">
    <source>
        <dbReference type="SAM" id="MobiDB-lite"/>
    </source>
</evidence>
<dbReference type="InterPro" id="IPR052160">
    <property type="entry name" value="Gypsy_RT_Integrase-like"/>
</dbReference>
<name>A0ABQ4X533_9ASTR</name>
<dbReference type="Gene3D" id="3.30.420.10">
    <property type="entry name" value="Ribonuclease H-like superfamily/Ribonuclease H"/>
    <property type="match status" value="2"/>
</dbReference>
<evidence type="ECO:0000256" key="1">
    <source>
        <dbReference type="SAM" id="Coils"/>
    </source>
</evidence>
<dbReference type="GO" id="GO:0003964">
    <property type="term" value="F:RNA-directed DNA polymerase activity"/>
    <property type="evidence" value="ECO:0007669"/>
    <property type="project" value="UniProtKB-KW"/>
</dbReference>
<keyword evidence="4" id="KW-0695">RNA-directed DNA polymerase</keyword>
<dbReference type="Gene3D" id="1.10.340.70">
    <property type="match status" value="1"/>
</dbReference>
<dbReference type="Pfam" id="PF17921">
    <property type="entry name" value="Integrase_H2C2"/>
    <property type="match status" value="1"/>
</dbReference>
<organism evidence="4 5">
    <name type="scientific">Tanacetum coccineum</name>
    <dbReference type="NCBI Taxonomy" id="301880"/>
    <lineage>
        <taxon>Eukaryota</taxon>
        <taxon>Viridiplantae</taxon>
        <taxon>Streptophyta</taxon>
        <taxon>Embryophyta</taxon>
        <taxon>Tracheophyta</taxon>
        <taxon>Spermatophyta</taxon>
        <taxon>Magnoliopsida</taxon>
        <taxon>eudicotyledons</taxon>
        <taxon>Gunneridae</taxon>
        <taxon>Pentapetalae</taxon>
        <taxon>asterids</taxon>
        <taxon>campanulids</taxon>
        <taxon>Asterales</taxon>
        <taxon>Asteraceae</taxon>
        <taxon>Asteroideae</taxon>
        <taxon>Anthemideae</taxon>
        <taxon>Anthemidinae</taxon>
        <taxon>Tanacetum</taxon>
    </lineage>
</organism>
<proteinExistence type="predicted"/>
<sequence length="974" mass="113572">MSNTNINLQTQTSNALHNAIMEAGGKDRPPMLAPGNYVQWKSRIKRYIDTKPNNELIHYCLQNPPYKFKWTEKTVPVAEGSSETTTEGYMENYKNVSQDIRDQLNAEAEAVQIILTGIDNDIYSTVDACPNACEMWKAIERLKQGESINVQDLETNLYWEFGKFTSRDGESLESYYSRFYKMMNELVRNQCDVTNHQVNVQFLLQLQPEWQRFVTLVKQSQELKTVSYHKLYDILKQHQNEVNELRAERLARTANPFTLVSQQQPVYNPQNHPTHYTHNSSTKSQQDATRNKGKAIVNSSTPTYDQEPTLVAEDDEMSKDKKIDKLMALISLSIKKIYKPTNNNLRTSSNTSRANQDNTLMTSNNVYFIALFIFKYRAYGERTASRLRPYHFTYQERELTMEEILNKFIDEGKREHEEMRAFINDFKTTNEILLKERDNSLIELREPTPSIPFPKRLRKENEEAQKRNFLEKLKQLHVNIPFIEALIQMPKYAKYLKSLLTNKSRLEAACMVTMNERCSAILLNELTSKEKDSTSIWRIDPVNTPYFEKKPELEKISEEEKSSLLQVLKKLKEAEDLATYHLSRFENPHMEVLTEREILDKFSNDHLMVLKSKFKDDESWYAVNTYFWEEPYAFKLCEDNLMRRCVAGSETLEILVHYHSGPTSGHHSANVTAKKVYEAGFYWPSVFKDANEYVRRCDACQRSGNISSRNEMPQNNIQVYEVFDVWGLDFMRPFPNSRGNKYILVAVDYVSKWVEAHGLPTNDARVLVKFLRQLFSRAIKRILERSVGYNPKGWSEKLNDALWAFRTAYKTPTGCTPFRLVYGKACHLPVEIEHKAHWALKQCNMDLTLASKSRLMQLNELAELRDGAYENTRIYKERTKKWHDSRLRGDKDFKVGDKVLLYNSRLKMYPGKLKSKWSGPNIVKTVYPHGAIEITNKDGFSFKVNGQRLKKYYGGDIDKEDDEVIELENDATRS</sequence>
<feature type="coiled-coil region" evidence="1">
    <location>
        <begin position="228"/>
        <end position="255"/>
    </location>
</feature>
<dbReference type="InterPro" id="IPR036397">
    <property type="entry name" value="RNaseH_sf"/>
</dbReference>
<dbReference type="InterPro" id="IPR012337">
    <property type="entry name" value="RNaseH-like_sf"/>
</dbReference>
<dbReference type="Proteomes" id="UP001151760">
    <property type="component" value="Unassembled WGS sequence"/>
</dbReference>
<comment type="caution">
    <text evidence="4">The sequence shown here is derived from an EMBL/GenBank/DDBJ whole genome shotgun (WGS) entry which is preliminary data.</text>
</comment>
<reference evidence="4" key="2">
    <citation type="submission" date="2022-01" db="EMBL/GenBank/DDBJ databases">
        <authorList>
            <person name="Yamashiro T."/>
            <person name="Shiraishi A."/>
            <person name="Satake H."/>
            <person name="Nakayama K."/>
        </authorList>
    </citation>
    <scope>NUCLEOTIDE SEQUENCE</scope>
</reference>
<dbReference type="SUPFAM" id="SSF53098">
    <property type="entry name" value="Ribonuclease H-like"/>
    <property type="match status" value="1"/>
</dbReference>
<feature type="region of interest" description="Disordered" evidence="2">
    <location>
        <begin position="265"/>
        <end position="309"/>
    </location>
</feature>
<evidence type="ECO:0000313" key="4">
    <source>
        <dbReference type="EMBL" id="GJS60314.1"/>
    </source>
</evidence>
<feature type="domain" description="Integrase zinc-binding" evidence="3">
    <location>
        <begin position="649"/>
        <end position="703"/>
    </location>
</feature>